<protein>
    <submittedName>
        <fullName evidence="1">Uncharacterized protein</fullName>
    </submittedName>
</protein>
<name>A0ABW4ZZF0_9BACL</name>
<accession>A0ABW4ZZF0</accession>
<proteinExistence type="predicted"/>
<reference evidence="2" key="1">
    <citation type="journal article" date="2019" name="Int. J. Syst. Evol. Microbiol.">
        <title>The Global Catalogue of Microorganisms (GCM) 10K type strain sequencing project: providing services to taxonomists for standard genome sequencing and annotation.</title>
        <authorList>
            <consortium name="The Broad Institute Genomics Platform"/>
            <consortium name="The Broad Institute Genome Sequencing Center for Infectious Disease"/>
            <person name="Wu L."/>
            <person name="Ma J."/>
        </authorList>
    </citation>
    <scope>NUCLEOTIDE SEQUENCE [LARGE SCALE GENOMIC DNA]</scope>
    <source>
        <strain evidence="2">CGMCC 1.13574</strain>
    </source>
</reference>
<comment type="caution">
    <text evidence="1">The sequence shown here is derived from an EMBL/GenBank/DDBJ whole genome shotgun (WGS) entry which is preliminary data.</text>
</comment>
<dbReference type="Proteomes" id="UP001597343">
    <property type="component" value="Unassembled WGS sequence"/>
</dbReference>
<dbReference type="EMBL" id="JBHUIO010000006">
    <property type="protein sequence ID" value="MFD2170729.1"/>
    <property type="molecule type" value="Genomic_DNA"/>
</dbReference>
<sequence length="55" mass="6092">MLDKFSALIGVNRDSIVEPEAPADCAYHSSCTSYPYSEGLYVLLGNNWVFRQCGC</sequence>
<dbReference type="RefSeq" id="WP_386046971.1">
    <property type="nucleotide sequence ID" value="NZ_JBHUIO010000006.1"/>
</dbReference>
<evidence type="ECO:0000313" key="1">
    <source>
        <dbReference type="EMBL" id="MFD2170729.1"/>
    </source>
</evidence>
<evidence type="ECO:0000313" key="2">
    <source>
        <dbReference type="Proteomes" id="UP001597343"/>
    </source>
</evidence>
<gene>
    <name evidence="1" type="ORF">ACFSOY_12015</name>
</gene>
<keyword evidence="2" id="KW-1185">Reference proteome</keyword>
<organism evidence="1 2">
    <name type="scientific">Tumebacillus lipolyticus</name>
    <dbReference type="NCBI Taxonomy" id="1280370"/>
    <lineage>
        <taxon>Bacteria</taxon>
        <taxon>Bacillati</taxon>
        <taxon>Bacillota</taxon>
        <taxon>Bacilli</taxon>
        <taxon>Bacillales</taxon>
        <taxon>Alicyclobacillaceae</taxon>
        <taxon>Tumebacillus</taxon>
    </lineage>
</organism>